<reference evidence="7" key="2">
    <citation type="submission" date="2024-09" db="EMBL/GenBank/DDBJ databases">
        <authorList>
            <person name="Veyrier F.J."/>
        </authorList>
    </citation>
    <scope>NUCLEOTIDE SEQUENCE</scope>
    <source>
        <strain evidence="7">17694</strain>
    </source>
</reference>
<dbReference type="EMBL" id="CP091521">
    <property type="protein sequence ID" value="UOP05635.2"/>
    <property type="molecule type" value="Genomic_DNA"/>
</dbReference>
<evidence type="ECO:0000313" key="8">
    <source>
        <dbReference type="Proteomes" id="UP000831534"/>
    </source>
</evidence>
<keyword evidence="8" id="KW-1185">Reference proteome</keyword>
<dbReference type="RefSeq" id="WP_376986477.1">
    <property type="nucleotide sequence ID" value="NZ_CP091521.1"/>
</dbReference>
<evidence type="ECO:0000256" key="5">
    <source>
        <dbReference type="ARBA" id="ARBA00023237"/>
    </source>
</evidence>
<gene>
    <name evidence="7" type="ORF">LVJ77_03590</name>
</gene>
<comment type="subcellular location">
    <subcellularLocation>
        <location evidence="1">Cell outer membrane</location>
        <topology evidence="1">Lipid-anchor</topology>
    </subcellularLocation>
</comment>
<evidence type="ECO:0000256" key="2">
    <source>
        <dbReference type="ARBA" id="ARBA00022729"/>
    </source>
</evidence>
<evidence type="ECO:0000313" key="7">
    <source>
        <dbReference type="EMBL" id="UOP05635.2"/>
    </source>
</evidence>
<keyword evidence="6 7" id="KW-0449">Lipoprotein</keyword>
<keyword evidence="3" id="KW-0472">Membrane</keyword>
<evidence type="ECO:0000256" key="6">
    <source>
        <dbReference type="ARBA" id="ARBA00023288"/>
    </source>
</evidence>
<keyword evidence="5" id="KW-0998">Cell outer membrane</keyword>
<sequence length="54" mass="5948">MFARMKLWSALTALLLGGCGYKGDLYLPKADDDNRFGVIQTAPLPLQPDPENQP</sequence>
<keyword evidence="2" id="KW-0732">Signal</keyword>
<dbReference type="Pfam" id="PF13627">
    <property type="entry name" value="LptM_cons"/>
    <property type="match status" value="1"/>
</dbReference>
<evidence type="ECO:0000256" key="4">
    <source>
        <dbReference type="ARBA" id="ARBA00023139"/>
    </source>
</evidence>
<protein>
    <submittedName>
        <fullName evidence="7">Lipoprotein</fullName>
    </submittedName>
</protein>
<keyword evidence="4" id="KW-0564">Palmitate</keyword>
<dbReference type="NCBIfam" id="NF047847">
    <property type="entry name" value="SS_mature_LptM"/>
    <property type="match status" value="1"/>
</dbReference>
<evidence type="ECO:0000256" key="1">
    <source>
        <dbReference type="ARBA" id="ARBA00004459"/>
    </source>
</evidence>
<evidence type="ECO:0000256" key="3">
    <source>
        <dbReference type="ARBA" id="ARBA00023136"/>
    </source>
</evidence>
<reference evidence="7" key="1">
    <citation type="journal article" date="2022" name="Res Sq">
        <title>Evolution of multicellular longitudinally dividing oral cavity symbionts (Neisseriaceae).</title>
        <authorList>
            <person name="Nyongesa S."/>
            <person name="Weber P."/>
            <person name="Bernet E."/>
            <person name="Pullido F."/>
            <person name="Nieckarz M."/>
            <person name="Delaby M."/>
            <person name="Nieves C."/>
            <person name="Viehboeck T."/>
            <person name="Krause N."/>
            <person name="Rivera-Millot A."/>
            <person name="Nakamura A."/>
            <person name="Vischer N."/>
            <person name="VanNieuwenhze M."/>
            <person name="Brun Y."/>
            <person name="Cava F."/>
            <person name="Bulgheresi S."/>
            <person name="Veyrier F."/>
        </authorList>
    </citation>
    <scope>NUCLEOTIDE SEQUENCE</scope>
    <source>
        <strain evidence="7">17694</strain>
    </source>
</reference>
<dbReference type="InterPro" id="IPR032831">
    <property type="entry name" value="LptM_cons"/>
</dbReference>
<proteinExistence type="predicted"/>
<name>A0A8T9MXN5_9NEIS</name>
<dbReference type="Proteomes" id="UP000831534">
    <property type="component" value="Chromosome"/>
</dbReference>
<dbReference type="AlphaFoldDB" id="A0A8T9MXN5"/>
<dbReference type="KEGG" id="ckh:LVJ77_03590"/>
<dbReference type="GO" id="GO:0009279">
    <property type="term" value="C:cell outer membrane"/>
    <property type="evidence" value="ECO:0007669"/>
    <property type="project" value="UniProtKB-SubCell"/>
</dbReference>
<dbReference type="PROSITE" id="PS51257">
    <property type="entry name" value="PROKAR_LIPOPROTEIN"/>
    <property type="match status" value="1"/>
</dbReference>
<accession>A0A8T9MXN5</accession>
<organism evidence="7 8">
    <name type="scientific">Conchiformibius kuhniae</name>
    <dbReference type="NCBI Taxonomy" id="211502"/>
    <lineage>
        <taxon>Bacteria</taxon>
        <taxon>Pseudomonadati</taxon>
        <taxon>Pseudomonadota</taxon>
        <taxon>Betaproteobacteria</taxon>
        <taxon>Neisseriales</taxon>
        <taxon>Neisseriaceae</taxon>
        <taxon>Conchiformibius</taxon>
    </lineage>
</organism>